<dbReference type="Proteomes" id="UP001163321">
    <property type="component" value="Chromosome 8"/>
</dbReference>
<organism evidence="1 2">
    <name type="scientific">Peronosclerospora sorghi</name>
    <dbReference type="NCBI Taxonomy" id="230839"/>
    <lineage>
        <taxon>Eukaryota</taxon>
        <taxon>Sar</taxon>
        <taxon>Stramenopiles</taxon>
        <taxon>Oomycota</taxon>
        <taxon>Peronosporomycetes</taxon>
        <taxon>Peronosporales</taxon>
        <taxon>Peronosporaceae</taxon>
        <taxon>Peronosclerospora</taxon>
    </lineage>
</organism>
<comment type="caution">
    <text evidence="1">The sequence shown here is derived from an EMBL/GenBank/DDBJ whole genome shotgun (WGS) entry which is preliminary data.</text>
</comment>
<evidence type="ECO:0000313" key="2">
    <source>
        <dbReference type="Proteomes" id="UP001163321"/>
    </source>
</evidence>
<protein>
    <submittedName>
        <fullName evidence="1">Uncharacterized protein</fullName>
    </submittedName>
</protein>
<gene>
    <name evidence="1" type="ORF">PsorP6_003799</name>
</gene>
<reference evidence="1 2" key="1">
    <citation type="journal article" date="2022" name="bioRxiv">
        <title>The genome of the oomycete Peronosclerospora sorghi, a cosmopolitan pathogen of maize and sorghum, is inflated with dispersed pseudogenes.</title>
        <authorList>
            <person name="Fletcher K."/>
            <person name="Martin F."/>
            <person name="Isakeit T."/>
            <person name="Cavanaugh K."/>
            <person name="Magill C."/>
            <person name="Michelmore R."/>
        </authorList>
    </citation>
    <scope>NUCLEOTIDE SEQUENCE [LARGE SCALE GENOMIC DNA]</scope>
    <source>
        <strain evidence="1">P6</strain>
    </source>
</reference>
<dbReference type="EMBL" id="CM047587">
    <property type="protein sequence ID" value="KAI9906314.1"/>
    <property type="molecule type" value="Genomic_DNA"/>
</dbReference>
<keyword evidence="2" id="KW-1185">Reference proteome</keyword>
<name>A0ACC0VIL6_9STRA</name>
<evidence type="ECO:0000313" key="1">
    <source>
        <dbReference type="EMBL" id="KAI9906314.1"/>
    </source>
</evidence>
<sequence length="601" mass="66246">MKRRVARKRGTVAQPQRKKRALRVDAFDWSANSKTESSDVIASESEASVQSGAGNEDDSDEETLEETAKEKHLRMAKEYLEKITVQETGDINDEVAYDDSGVDDPTSARLQQDALEAMGKTFKNVAADYTAFEFDNNSIKFLQGHRLAVTSLCLLEDGKTAFSAAKDGSLLQWDLAQQKRTKLTLPKDDITAEKATTDNSRCILALAASSDGKFLASGGRDKLVRVWDVKKCELQESFSGHRDAVSALAFRQRSHSLFSGSFDRSIKHWNLTEMGYVETLFGHHSEVNGLDSLYKERVVSCGRDRSVRFWKIPEETQLVLYGNSGSMDCVKMITDEYYVTGGDDGSLSLWFNGRKKPVCVIPDAHNGKWISSVAVLARTDLVASGSSDGQIRLWQADLQGRTINSVASIPLKGFVNALCFDLKARFLLAGVGQEHRLGRWEKVKVKNGIAIIALPIIDGVEKEYNAGLLQVDYRDSEALKGKFIRLKNVKKLTGDPSCPDEVQRAKRAQKIEQADSVAVLDDEDRDDLHDDEYEREEPLDLGARDSLINTLCRLSSATAARSPTATVDDASNTSSLLRPLPPPLSFESLSSSSLASSAANT</sequence>
<proteinExistence type="predicted"/>
<accession>A0ACC0VIL6</accession>